<proteinExistence type="predicted"/>
<evidence type="ECO:0000313" key="3">
    <source>
        <dbReference type="EMBL" id="SEA90086.1"/>
    </source>
</evidence>
<evidence type="ECO:0000313" key="4">
    <source>
        <dbReference type="Proteomes" id="UP000199656"/>
    </source>
</evidence>
<dbReference type="STRING" id="408074.SAMN05660909_04039"/>
<accession>A0A1H4EYJ1</accession>
<feature type="signal peptide" evidence="1">
    <location>
        <begin position="1"/>
        <end position="29"/>
    </location>
</feature>
<feature type="chain" id="PRO_5011788310" evidence="1">
    <location>
        <begin position="30"/>
        <end position="155"/>
    </location>
</feature>
<dbReference type="AlphaFoldDB" id="A0A1H4EYJ1"/>
<gene>
    <name evidence="3" type="ORF">SAMN05660909_04039</name>
</gene>
<feature type="domain" description="Haem-binding" evidence="2">
    <location>
        <begin position="17"/>
        <end position="152"/>
    </location>
</feature>
<dbReference type="SMART" id="SM01235">
    <property type="entry name" value="Haem_bd"/>
    <property type="match status" value="1"/>
</dbReference>
<dbReference type="SUPFAM" id="SSF48695">
    <property type="entry name" value="Multiheme cytochromes"/>
    <property type="match status" value="1"/>
</dbReference>
<dbReference type="Proteomes" id="UP000199656">
    <property type="component" value="Unassembled WGS sequence"/>
</dbReference>
<keyword evidence="1" id="KW-0732">Signal</keyword>
<dbReference type="InterPro" id="IPR036280">
    <property type="entry name" value="Multihaem_cyt_sf"/>
</dbReference>
<dbReference type="InterPro" id="IPR025992">
    <property type="entry name" value="Haem-bd"/>
</dbReference>
<evidence type="ECO:0000259" key="2">
    <source>
        <dbReference type="SMART" id="SM01235"/>
    </source>
</evidence>
<reference evidence="4" key="1">
    <citation type="submission" date="2016-10" db="EMBL/GenBank/DDBJ databases">
        <authorList>
            <person name="Varghese N."/>
            <person name="Submissions S."/>
        </authorList>
    </citation>
    <scope>NUCLEOTIDE SEQUENCE [LARGE SCALE GENOMIC DNA]</scope>
    <source>
        <strain evidence="4">DSM 23920</strain>
    </source>
</reference>
<sequence length="155" mass="17825">MKQQKKITMKKVLFVLVAIFALMQLYHPAKNISGGVSANAIERHYNVPQNVGTLLRTSCYDCHSNNTKYPWYNNIQPVALWLNSHINDGKRHLNFDEFYTYPAEKKIKKLQEIAKTVEKDEMPLSSYTLIHGDARLSTENKKVLIDWATALSKAQ</sequence>
<dbReference type="Pfam" id="PF14376">
    <property type="entry name" value="Haem_bd"/>
    <property type="match status" value="1"/>
</dbReference>
<organism evidence="3 4">
    <name type="scientific">Chitinophaga terrae</name>
    <name type="common">ex Kim and Jung 2007</name>
    <dbReference type="NCBI Taxonomy" id="408074"/>
    <lineage>
        <taxon>Bacteria</taxon>
        <taxon>Pseudomonadati</taxon>
        <taxon>Bacteroidota</taxon>
        <taxon>Chitinophagia</taxon>
        <taxon>Chitinophagales</taxon>
        <taxon>Chitinophagaceae</taxon>
        <taxon>Chitinophaga</taxon>
    </lineage>
</organism>
<dbReference type="RefSeq" id="WP_051347777.1">
    <property type="nucleotide sequence ID" value="NZ_BKAT01000020.1"/>
</dbReference>
<dbReference type="EMBL" id="FNRL01000021">
    <property type="protein sequence ID" value="SEA90086.1"/>
    <property type="molecule type" value="Genomic_DNA"/>
</dbReference>
<keyword evidence="4" id="KW-1185">Reference proteome</keyword>
<name>A0A1H4EYJ1_9BACT</name>
<evidence type="ECO:0000256" key="1">
    <source>
        <dbReference type="SAM" id="SignalP"/>
    </source>
</evidence>
<protein>
    <submittedName>
        <fullName evidence="3">Haem-binding domain-containing protein</fullName>
    </submittedName>
</protein>